<dbReference type="Gene3D" id="3.30.300.10">
    <property type="match status" value="1"/>
</dbReference>
<dbReference type="GO" id="GO:0046872">
    <property type="term" value="F:metal ion binding"/>
    <property type="evidence" value="ECO:0007669"/>
    <property type="project" value="UniProtKB-KW"/>
</dbReference>
<evidence type="ECO:0000256" key="4">
    <source>
        <dbReference type="ARBA" id="ARBA00022741"/>
    </source>
</evidence>
<keyword evidence="2" id="KW-0808">Transferase</keyword>
<reference evidence="9" key="1">
    <citation type="submission" date="2018-05" db="EMBL/GenBank/DDBJ databases">
        <authorList>
            <person name="Lanie J.A."/>
            <person name="Ng W.-L."/>
            <person name="Kazmierczak K.M."/>
            <person name="Andrzejewski T.M."/>
            <person name="Davidsen T.M."/>
            <person name="Wayne K.J."/>
            <person name="Tettelin H."/>
            <person name="Glass J.I."/>
            <person name="Rusch D."/>
            <person name="Podicherti R."/>
            <person name="Tsui H.-C.T."/>
            <person name="Winkler M.E."/>
        </authorList>
    </citation>
    <scope>NUCLEOTIDE SEQUENCE</scope>
</reference>
<evidence type="ECO:0000256" key="3">
    <source>
        <dbReference type="ARBA" id="ARBA00022723"/>
    </source>
</evidence>
<keyword evidence="7" id="KW-0630">Potassium</keyword>
<dbReference type="GO" id="GO:0006556">
    <property type="term" value="P:S-adenosylmethionine biosynthetic process"/>
    <property type="evidence" value="ECO:0007669"/>
    <property type="project" value="InterPro"/>
</dbReference>
<gene>
    <name evidence="9" type="ORF">METZ01_LOCUS484681</name>
</gene>
<keyword evidence="4" id="KW-0547">Nucleotide-binding</keyword>
<organism evidence="9">
    <name type="scientific">marine metagenome</name>
    <dbReference type="NCBI Taxonomy" id="408172"/>
    <lineage>
        <taxon>unclassified sequences</taxon>
        <taxon>metagenomes</taxon>
        <taxon>ecological metagenomes</taxon>
    </lineage>
</organism>
<feature type="domain" description="S-adenosylmethionine synthetase C-terminal" evidence="8">
    <location>
        <begin position="1"/>
        <end position="87"/>
    </location>
</feature>
<dbReference type="InterPro" id="IPR022630">
    <property type="entry name" value="S-AdoMet_synt_C"/>
</dbReference>
<keyword evidence="3" id="KW-0479">Metal-binding</keyword>
<evidence type="ECO:0000256" key="6">
    <source>
        <dbReference type="ARBA" id="ARBA00022842"/>
    </source>
</evidence>
<evidence type="ECO:0000256" key="2">
    <source>
        <dbReference type="ARBA" id="ARBA00022679"/>
    </source>
</evidence>
<evidence type="ECO:0000259" key="8">
    <source>
        <dbReference type="Pfam" id="PF02773"/>
    </source>
</evidence>
<name>A0A383CHI2_9ZZZZ</name>
<dbReference type="EMBL" id="UINC01209010">
    <property type="protein sequence ID" value="SVE31827.1"/>
    <property type="molecule type" value="Genomic_DNA"/>
</dbReference>
<evidence type="ECO:0000256" key="5">
    <source>
        <dbReference type="ARBA" id="ARBA00022840"/>
    </source>
</evidence>
<accession>A0A383CHI2</accession>
<evidence type="ECO:0000256" key="1">
    <source>
        <dbReference type="ARBA" id="ARBA00022563"/>
    </source>
</evidence>
<keyword evidence="6" id="KW-0460">Magnesium</keyword>
<dbReference type="InterPro" id="IPR002133">
    <property type="entry name" value="S-AdoMet_synthetase"/>
</dbReference>
<dbReference type="SUPFAM" id="SSF55973">
    <property type="entry name" value="S-adenosylmethionine synthetase"/>
    <property type="match status" value="1"/>
</dbReference>
<dbReference type="GO" id="GO:0005524">
    <property type="term" value="F:ATP binding"/>
    <property type="evidence" value="ECO:0007669"/>
    <property type="project" value="UniProtKB-KW"/>
</dbReference>
<keyword evidence="1" id="KW-0554">One-carbon metabolism</keyword>
<protein>
    <recommendedName>
        <fullName evidence="8">S-adenosylmethionine synthetase C-terminal domain-containing protein</fullName>
    </recommendedName>
</protein>
<sequence>AGLADRCEIQVAYVIGQAQPVSLRVDTFGTGVIADSETLHRVRNAFDWRPEAIISDLDLKQPIYLATASGGHFGRSPTDDGHFPWERINESRIDALKLS</sequence>
<dbReference type="Pfam" id="PF02773">
    <property type="entry name" value="S-AdoMet_synt_C"/>
    <property type="match status" value="1"/>
</dbReference>
<evidence type="ECO:0000313" key="9">
    <source>
        <dbReference type="EMBL" id="SVE31827.1"/>
    </source>
</evidence>
<dbReference type="AlphaFoldDB" id="A0A383CHI2"/>
<dbReference type="GO" id="GO:0006730">
    <property type="term" value="P:one-carbon metabolic process"/>
    <property type="evidence" value="ECO:0007669"/>
    <property type="project" value="UniProtKB-KW"/>
</dbReference>
<dbReference type="PANTHER" id="PTHR11964">
    <property type="entry name" value="S-ADENOSYLMETHIONINE SYNTHETASE"/>
    <property type="match status" value="1"/>
</dbReference>
<dbReference type="GO" id="GO:0004478">
    <property type="term" value="F:methionine adenosyltransferase activity"/>
    <property type="evidence" value="ECO:0007669"/>
    <property type="project" value="InterPro"/>
</dbReference>
<feature type="non-terminal residue" evidence="9">
    <location>
        <position position="1"/>
    </location>
</feature>
<dbReference type="InterPro" id="IPR022636">
    <property type="entry name" value="S-AdoMet_synthetase_sfam"/>
</dbReference>
<keyword evidence="5" id="KW-0067">ATP-binding</keyword>
<proteinExistence type="predicted"/>
<evidence type="ECO:0000256" key="7">
    <source>
        <dbReference type="ARBA" id="ARBA00022958"/>
    </source>
</evidence>